<gene>
    <name evidence="4" type="ORF">Vbra_5440</name>
</gene>
<organism evidence="4 5">
    <name type="scientific">Vitrella brassicaformis (strain CCMP3155)</name>
    <dbReference type="NCBI Taxonomy" id="1169540"/>
    <lineage>
        <taxon>Eukaryota</taxon>
        <taxon>Sar</taxon>
        <taxon>Alveolata</taxon>
        <taxon>Colpodellida</taxon>
        <taxon>Vitrellaceae</taxon>
        <taxon>Vitrella</taxon>
    </lineage>
</organism>
<dbReference type="InParanoid" id="A0A0G4EWB2"/>
<evidence type="ECO:0000256" key="1">
    <source>
        <dbReference type="SAM" id="MobiDB-lite"/>
    </source>
</evidence>
<feature type="region of interest" description="Disordered" evidence="1">
    <location>
        <begin position="53"/>
        <end position="90"/>
    </location>
</feature>
<evidence type="ECO:0000256" key="2">
    <source>
        <dbReference type="SAM" id="Phobius"/>
    </source>
</evidence>
<feature type="chain" id="PRO_5005187712" evidence="3">
    <location>
        <begin position="19"/>
        <end position="667"/>
    </location>
</feature>
<protein>
    <submittedName>
        <fullName evidence="4">Uncharacterized protein</fullName>
    </submittedName>
</protein>
<feature type="region of interest" description="Disordered" evidence="1">
    <location>
        <begin position="258"/>
        <end position="326"/>
    </location>
</feature>
<keyword evidence="3" id="KW-0732">Signal</keyword>
<feature type="compositionally biased region" description="Low complexity" evidence="1">
    <location>
        <begin position="307"/>
        <end position="318"/>
    </location>
</feature>
<proteinExistence type="predicted"/>
<dbReference type="AlphaFoldDB" id="A0A0G4EWB2"/>
<reference evidence="4 5" key="1">
    <citation type="submission" date="2014-11" db="EMBL/GenBank/DDBJ databases">
        <authorList>
            <person name="Zhu J."/>
            <person name="Qi W."/>
            <person name="Song R."/>
        </authorList>
    </citation>
    <scope>NUCLEOTIDE SEQUENCE [LARGE SCALE GENOMIC DNA]</scope>
</reference>
<keyword evidence="5" id="KW-1185">Reference proteome</keyword>
<feature type="compositionally biased region" description="Acidic residues" evidence="1">
    <location>
        <begin position="258"/>
        <end position="275"/>
    </location>
</feature>
<feature type="compositionally biased region" description="Basic and acidic residues" evidence="1">
    <location>
        <begin position="137"/>
        <end position="149"/>
    </location>
</feature>
<dbReference type="VEuPathDB" id="CryptoDB:Vbra_5440"/>
<name>A0A0G4EWB2_VITBC</name>
<keyword evidence="2" id="KW-0472">Membrane</keyword>
<feature type="region of interest" description="Disordered" evidence="1">
    <location>
        <begin position="361"/>
        <end position="380"/>
    </location>
</feature>
<feature type="region of interest" description="Disordered" evidence="1">
    <location>
        <begin position="128"/>
        <end position="151"/>
    </location>
</feature>
<dbReference type="EMBL" id="CDMY01000323">
    <property type="protein sequence ID" value="CEM02328.1"/>
    <property type="molecule type" value="Genomic_DNA"/>
</dbReference>
<feature type="region of interest" description="Disordered" evidence="1">
    <location>
        <begin position="183"/>
        <end position="203"/>
    </location>
</feature>
<evidence type="ECO:0000313" key="4">
    <source>
        <dbReference type="EMBL" id="CEM02328.1"/>
    </source>
</evidence>
<feature type="compositionally biased region" description="Polar residues" evidence="1">
    <location>
        <begin position="55"/>
        <end position="66"/>
    </location>
</feature>
<sequence length="667" mass="71568">MLLLMLLVSVACVPLVSSYRYHHHGSHTHALPLVEPGRVPSLPFTSFIAAHESHNTSQRHSNTVTSGPVDHQLDPTNAPPTAISPSPPVAHAALSRATLTVNETTTPTPSPSTSSAPQNTTAIITTAAPTAAANDTSKGEHKDKEKEGGEGGWMKRMAERGMHGLDPVAKSLKDLGAALGWGATQQRDASQQQAGKADNDTKTEITVPSSSDAAFRGALALSTIVLFVIFALVIVFYIIFEYLKERHERRHFMLDDESDQFDEEDRLSRDSDEDDRMVMVQRQGRDGRGGTRGSLEQLEETLRQRPTRSGRSSGSQTSVNEGEDGMNEDQYLCYEMVIPSGNELILQIPTSPLIPPQRVLPAHGQRVPSPPTAAAPGPSCRTIVDRHRKEIVKVMGQIDAFEPRNGVEETKLTVVAVETGQRLAEVQLPAAGAAAGGTSPPPPPMAVPLDYSTESGALMPVPPSPFAPRLHPQPPTSIPPLKILDGRGNLYGTAEVDGPSQRCTVYVWTAAEEPTAGGGGAEGAVEDEGVTKETVLTFVMDRQRQTIRVLSPHQRRVLAHTSRSPLQRQREPATFSPPAASARSDDIDLTHYLVRIGPGVDASLVILGCVVLEDCLALWEHFHPHPHPHTRHGHARRTDHHGAVAAAAAAAAAAKLPTTGRGPRGTS</sequence>
<feature type="region of interest" description="Disordered" evidence="1">
    <location>
        <begin position="556"/>
        <end position="582"/>
    </location>
</feature>
<accession>A0A0G4EWB2</accession>
<evidence type="ECO:0000313" key="5">
    <source>
        <dbReference type="Proteomes" id="UP000041254"/>
    </source>
</evidence>
<feature type="signal peptide" evidence="3">
    <location>
        <begin position="1"/>
        <end position="18"/>
    </location>
</feature>
<dbReference type="Proteomes" id="UP000041254">
    <property type="component" value="Unassembled WGS sequence"/>
</dbReference>
<evidence type="ECO:0000256" key="3">
    <source>
        <dbReference type="SAM" id="SignalP"/>
    </source>
</evidence>
<keyword evidence="2" id="KW-1133">Transmembrane helix</keyword>
<keyword evidence="2" id="KW-0812">Transmembrane</keyword>
<feature type="compositionally biased region" description="Polar residues" evidence="1">
    <location>
        <begin position="183"/>
        <end position="194"/>
    </location>
</feature>
<feature type="transmembrane region" description="Helical" evidence="2">
    <location>
        <begin position="218"/>
        <end position="240"/>
    </location>
</feature>